<accession>A0AAN6YC92</accession>
<name>A0AAN6YC92_9PEZI</name>
<dbReference type="Proteomes" id="UP001301769">
    <property type="component" value="Unassembled WGS sequence"/>
</dbReference>
<organism evidence="9 10">
    <name type="scientific">Rhypophila decipiens</name>
    <dbReference type="NCBI Taxonomy" id="261697"/>
    <lineage>
        <taxon>Eukaryota</taxon>
        <taxon>Fungi</taxon>
        <taxon>Dikarya</taxon>
        <taxon>Ascomycota</taxon>
        <taxon>Pezizomycotina</taxon>
        <taxon>Sordariomycetes</taxon>
        <taxon>Sordariomycetidae</taxon>
        <taxon>Sordariales</taxon>
        <taxon>Naviculisporaceae</taxon>
        <taxon>Rhypophila</taxon>
    </lineage>
</organism>
<feature type="transmembrane region" description="Helical" evidence="7">
    <location>
        <begin position="12"/>
        <end position="32"/>
    </location>
</feature>
<feature type="transmembrane region" description="Helical" evidence="7">
    <location>
        <begin position="173"/>
        <end position="194"/>
    </location>
</feature>
<feature type="transmembrane region" description="Helical" evidence="7">
    <location>
        <begin position="206"/>
        <end position="226"/>
    </location>
</feature>
<keyword evidence="3 7" id="KW-1133">Transmembrane helix</keyword>
<evidence type="ECO:0000256" key="2">
    <source>
        <dbReference type="ARBA" id="ARBA00022692"/>
    </source>
</evidence>
<dbReference type="InterPro" id="IPR052337">
    <property type="entry name" value="SAT4-like"/>
</dbReference>
<dbReference type="GO" id="GO:0016020">
    <property type="term" value="C:membrane"/>
    <property type="evidence" value="ECO:0007669"/>
    <property type="project" value="UniProtKB-SubCell"/>
</dbReference>
<protein>
    <recommendedName>
        <fullName evidence="8">Rhodopsin domain-containing protein</fullName>
    </recommendedName>
</protein>
<proteinExistence type="inferred from homology"/>
<dbReference type="PANTHER" id="PTHR33048:SF55">
    <property type="entry name" value="INTEGRAL MEMBRANE PROTEIN"/>
    <property type="match status" value="1"/>
</dbReference>
<evidence type="ECO:0000256" key="4">
    <source>
        <dbReference type="ARBA" id="ARBA00023136"/>
    </source>
</evidence>
<keyword evidence="10" id="KW-1185">Reference proteome</keyword>
<feature type="compositionally biased region" description="Low complexity" evidence="6">
    <location>
        <begin position="493"/>
        <end position="502"/>
    </location>
</feature>
<keyword evidence="2 7" id="KW-0812">Transmembrane</keyword>
<evidence type="ECO:0000313" key="10">
    <source>
        <dbReference type="Proteomes" id="UP001301769"/>
    </source>
</evidence>
<dbReference type="EMBL" id="MU858082">
    <property type="protein sequence ID" value="KAK4215225.1"/>
    <property type="molecule type" value="Genomic_DNA"/>
</dbReference>
<sequence length="502" mass="54781">MTTGNLAGDSRAYQIQIPCAVFFAVTTFVVTVRLWARIKLRSWSGIGWDDGSIVVSWVFATAVSALMIASCSYGFGQHFANISPSNKLMTLKLFYIAQAFYKLTINLTKISILFLYLRIFVKKWFRATCLTLLALVIGYMVATFAASVWQCTPISRAWDKSVSGTCISITANWYANAGFSISTDFVILALPMYPIYTSMLPLGQKIALMVVFALGVFTTITSILRMQTLNFSIKSPDMAYDIDSSIWTMIEMNLAIICACLPVCRLPLAYAFPGYFSSTDSVKKLTGGGCGHDPFATCTHHHSQEKSLTELIPTSVSMSSPGRPSTGSPITAATLAWDEPDLEKNGPGPELRYNGLSNSQVQVISTCGTAGPGEDFDAHWHAHAQAHSQAQHVEHASDTTAVVGGSSEEKGKYQSERVSFSAARRKRKDSKASSHHQRHTQQQQQQQQKQHERADSGGSGVIRMITHYSITYDDNKPPPVPTIAPPPVPPLPTASSSSPGII</sequence>
<feature type="compositionally biased region" description="Basic residues" evidence="6">
    <location>
        <begin position="423"/>
        <end position="439"/>
    </location>
</feature>
<feature type="region of interest" description="Disordered" evidence="6">
    <location>
        <begin position="382"/>
        <end position="502"/>
    </location>
</feature>
<evidence type="ECO:0000313" key="9">
    <source>
        <dbReference type="EMBL" id="KAK4215225.1"/>
    </source>
</evidence>
<comment type="caution">
    <text evidence="9">The sequence shown here is derived from an EMBL/GenBank/DDBJ whole genome shotgun (WGS) entry which is preliminary data.</text>
</comment>
<dbReference type="PANTHER" id="PTHR33048">
    <property type="entry name" value="PTH11-LIKE INTEGRAL MEMBRANE PROTEIN (AFU_ORTHOLOGUE AFUA_5G11245)"/>
    <property type="match status" value="1"/>
</dbReference>
<comment type="similarity">
    <text evidence="5">Belongs to the SAT4 family.</text>
</comment>
<dbReference type="Pfam" id="PF20684">
    <property type="entry name" value="Fung_rhodopsin"/>
    <property type="match status" value="1"/>
</dbReference>
<gene>
    <name evidence="9" type="ORF">QBC37DRAFT_439622</name>
</gene>
<feature type="transmembrane region" description="Helical" evidence="7">
    <location>
        <begin position="129"/>
        <end position="149"/>
    </location>
</feature>
<dbReference type="AlphaFoldDB" id="A0AAN6YC92"/>
<reference evidence="9" key="1">
    <citation type="journal article" date="2023" name="Mol. Phylogenet. Evol.">
        <title>Genome-scale phylogeny and comparative genomics of the fungal order Sordariales.</title>
        <authorList>
            <person name="Hensen N."/>
            <person name="Bonometti L."/>
            <person name="Westerberg I."/>
            <person name="Brannstrom I.O."/>
            <person name="Guillou S."/>
            <person name="Cros-Aarteil S."/>
            <person name="Calhoun S."/>
            <person name="Haridas S."/>
            <person name="Kuo A."/>
            <person name="Mondo S."/>
            <person name="Pangilinan J."/>
            <person name="Riley R."/>
            <person name="LaButti K."/>
            <person name="Andreopoulos B."/>
            <person name="Lipzen A."/>
            <person name="Chen C."/>
            <person name="Yan M."/>
            <person name="Daum C."/>
            <person name="Ng V."/>
            <person name="Clum A."/>
            <person name="Steindorff A."/>
            <person name="Ohm R.A."/>
            <person name="Martin F."/>
            <person name="Silar P."/>
            <person name="Natvig D.O."/>
            <person name="Lalanne C."/>
            <person name="Gautier V."/>
            <person name="Ament-Velasquez S.L."/>
            <person name="Kruys A."/>
            <person name="Hutchinson M.I."/>
            <person name="Powell A.J."/>
            <person name="Barry K."/>
            <person name="Miller A.N."/>
            <person name="Grigoriev I.V."/>
            <person name="Debuchy R."/>
            <person name="Gladieux P."/>
            <person name="Hiltunen Thoren M."/>
            <person name="Johannesson H."/>
        </authorList>
    </citation>
    <scope>NUCLEOTIDE SEQUENCE</scope>
    <source>
        <strain evidence="9">PSN293</strain>
    </source>
</reference>
<evidence type="ECO:0000256" key="7">
    <source>
        <dbReference type="SAM" id="Phobius"/>
    </source>
</evidence>
<feature type="transmembrane region" description="Helical" evidence="7">
    <location>
        <begin position="95"/>
        <end position="117"/>
    </location>
</feature>
<evidence type="ECO:0000256" key="5">
    <source>
        <dbReference type="ARBA" id="ARBA00038359"/>
    </source>
</evidence>
<reference evidence="9" key="2">
    <citation type="submission" date="2023-05" db="EMBL/GenBank/DDBJ databases">
        <authorList>
            <consortium name="Lawrence Berkeley National Laboratory"/>
            <person name="Steindorff A."/>
            <person name="Hensen N."/>
            <person name="Bonometti L."/>
            <person name="Westerberg I."/>
            <person name="Brannstrom I.O."/>
            <person name="Guillou S."/>
            <person name="Cros-Aarteil S."/>
            <person name="Calhoun S."/>
            <person name="Haridas S."/>
            <person name="Kuo A."/>
            <person name="Mondo S."/>
            <person name="Pangilinan J."/>
            <person name="Riley R."/>
            <person name="Labutti K."/>
            <person name="Andreopoulos B."/>
            <person name="Lipzen A."/>
            <person name="Chen C."/>
            <person name="Yanf M."/>
            <person name="Daum C."/>
            <person name="Ng V."/>
            <person name="Clum A."/>
            <person name="Ohm R."/>
            <person name="Martin F."/>
            <person name="Silar P."/>
            <person name="Natvig D."/>
            <person name="Lalanne C."/>
            <person name="Gautier V."/>
            <person name="Ament-Velasquez S.L."/>
            <person name="Kruys A."/>
            <person name="Hutchinson M.I."/>
            <person name="Powell A.J."/>
            <person name="Barry K."/>
            <person name="Miller A.N."/>
            <person name="Grigoriev I.V."/>
            <person name="Debuchy R."/>
            <person name="Gladieux P."/>
            <person name="Thoren M.H."/>
            <person name="Johannesson H."/>
        </authorList>
    </citation>
    <scope>NUCLEOTIDE SEQUENCE</scope>
    <source>
        <strain evidence="9">PSN293</strain>
    </source>
</reference>
<feature type="compositionally biased region" description="Pro residues" evidence="6">
    <location>
        <begin position="477"/>
        <end position="492"/>
    </location>
</feature>
<evidence type="ECO:0000259" key="8">
    <source>
        <dbReference type="Pfam" id="PF20684"/>
    </source>
</evidence>
<feature type="transmembrane region" description="Helical" evidence="7">
    <location>
        <begin position="53"/>
        <end position="75"/>
    </location>
</feature>
<comment type="subcellular location">
    <subcellularLocation>
        <location evidence="1">Membrane</location>
        <topology evidence="1">Multi-pass membrane protein</topology>
    </subcellularLocation>
</comment>
<evidence type="ECO:0000256" key="6">
    <source>
        <dbReference type="SAM" id="MobiDB-lite"/>
    </source>
</evidence>
<evidence type="ECO:0000256" key="1">
    <source>
        <dbReference type="ARBA" id="ARBA00004141"/>
    </source>
</evidence>
<evidence type="ECO:0000256" key="3">
    <source>
        <dbReference type="ARBA" id="ARBA00022989"/>
    </source>
</evidence>
<feature type="domain" description="Rhodopsin" evidence="8">
    <location>
        <begin position="32"/>
        <end position="268"/>
    </location>
</feature>
<dbReference type="InterPro" id="IPR049326">
    <property type="entry name" value="Rhodopsin_dom_fungi"/>
</dbReference>
<keyword evidence="4 7" id="KW-0472">Membrane</keyword>